<dbReference type="Gene3D" id="2.150.10.10">
    <property type="entry name" value="Serralysin-like metalloprotease, C-terminal"/>
    <property type="match status" value="3"/>
</dbReference>
<feature type="non-terminal residue" evidence="2">
    <location>
        <position position="1"/>
    </location>
</feature>
<sequence>YFTTFDNGSNGALGADLLAELTRQREKTVRSLAAIDADIVALTELENNGYGTGSAIADLTDALNGVVGAGTYTFVNPGVPMLGSGAIASGFLYKPAAVSEVGTAAFLNTAGIFEGTDVNVPPLAQTFAVTEVGNPSFGEKVTIAVNHFKSKDGTGTGANADAGDGRGNWNQTRIDGANALTAWLAADPTGGGDSDVLLVGDLNAYVREDPIAAIQAAGYANLDTASYSSSDRGIWGTLDYAFANDRLAPQVTGVARWRINADEPAIFDYNEEFQSAAQLNNWYNVDPYRATDVDPIVIGLNLNTPVPPSDATNQPPENLLPAVPPTIQVNQILAPIDLAIFDRESGVVPLQVTLTATQGTLALPEITGLDFLAGDGTDDTTLSFLGTLDAINIALAELRFTPTADFVGEASIEITTDDRDTSRPGGAQTDTDRLTISVTAEVPETPPQPGSNDGDDRPSGTPSNPTIPDISTATQFCPQIGRPSQLPGPNSTLNTIAGRFVEGDDNPNTLDGRSQVQVTFSGWAGDDNLLGSPGDDLLFANQDADYIEAGEGDDWIFAGKGNDRVRGNGGNDRIAGDLGGDRLFAEEGNDLLFGNAGNDRVDGGSGDDTIYAGMDDDAAVGGIGDDVLAGDLGNDCLHGEGGDDRLFGNLGMDVLDGGLDNDRLYGGRENDTLLGSLGSDVLSGDRGNDLLLGGFGGDRFDFSPGDGSDTIADFTDGIDIIGLRDGLTFADFTFAQVGNDTQMMAVGLSITLRGVNTDAIEVTDFAQV</sequence>
<dbReference type="PANTHER" id="PTHR11371">
    <property type="entry name" value="DEOXYRIBONUCLEASE"/>
    <property type="match status" value="1"/>
</dbReference>
<dbReference type="Proteomes" id="UP000621799">
    <property type="component" value="Unassembled WGS sequence"/>
</dbReference>
<keyword evidence="2" id="KW-0540">Nuclease</keyword>
<dbReference type="InterPro" id="IPR036691">
    <property type="entry name" value="Endo/exonu/phosph_ase_sf"/>
</dbReference>
<evidence type="ECO:0000313" key="3">
    <source>
        <dbReference type="Proteomes" id="UP000621799"/>
    </source>
</evidence>
<dbReference type="GO" id="GO:0004519">
    <property type="term" value="F:endonuclease activity"/>
    <property type="evidence" value="ECO:0007669"/>
    <property type="project" value="UniProtKB-KW"/>
</dbReference>
<dbReference type="PRINTS" id="PR00313">
    <property type="entry name" value="CABNDNGRPT"/>
</dbReference>
<dbReference type="InterPro" id="IPR001343">
    <property type="entry name" value="Hemolysn_Ca-bd"/>
</dbReference>
<dbReference type="InterPro" id="IPR018511">
    <property type="entry name" value="Hemolysin-typ_Ca-bd_CS"/>
</dbReference>
<keyword evidence="2" id="KW-0378">Hydrolase</keyword>
<comment type="caution">
    <text evidence="2">The sequence shown here is derived from an EMBL/GenBank/DDBJ whole genome shotgun (WGS) entry which is preliminary data.</text>
</comment>
<keyword evidence="2" id="KW-0255">Endonuclease</keyword>
<evidence type="ECO:0000256" key="1">
    <source>
        <dbReference type="SAM" id="MobiDB-lite"/>
    </source>
</evidence>
<name>A0A928VYA1_9CYAN</name>
<dbReference type="Gene3D" id="3.60.10.10">
    <property type="entry name" value="Endonuclease/exonuclease/phosphatase"/>
    <property type="match status" value="1"/>
</dbReference>
<gene>
    <name evidence="2" type="ORF">IQ235_16725</name>
</gene>
<dbReference type="InterPro" id="IPR011049">
    <property type="entry name" value="Serralysin-like_metalloprot_C"/>
</dbReference>
<dbReference type="SUPFAM" id="SSF51120">
    <property type="entry name" value="beta-Roll"/>
    <property type="match status" value="2"/>
</dbReference>
<reference evidence="2" key="1">
    <citation type="submission" date="2020-10" db="EMBL/GenBank/DDBJ databases">
        <authorList>
            <person name="Castelo-Branco R."/>
            <person name="Eusebio N."/>
            <person name="Adriana R."/>
            <person name="Vieira A."/>
            <person name="Brugerolle De Fraissinette N."/>
            <person name="Rezende De Castro R."/>
            <person name="Schneider M.P."/>
            <person name="Vasconcelos V."/>
            <person name="Leao P.N."/>
        </authorList>
    </citation>
    <scope>NUCLEOTIDE SEQUENCE</scope>
    <source>
        <strain evidence="2">LEGE 11467</strain>
    </source>
</reference>
<keyword evidence="3" id="KW-1185">Reference proteome</keyword>
<proteinExistence type="predicted"/>
<organism evidence="2 3">
    <name type="scientific">Zarconia navalis LEGE 11467</name>
    <dbReference type="NCBI Taxonomy" id="1828826"/>
    <lineage>
        <taxon>Bacteria</taxon>
        <taxon>Bacillati</taxon>
        <taxon>Cyanobacteriota</taxon>
        <taxon>Cyanophyceae</taxon>
        <taxon>Oscillatoriophycideae</taxon>
        <taxon>Oscillatoriales</taxon>
        <taxon>Oscillatoriales incertae sedis</taxon>
        <taxon>Zarconia</taxon>
        <taxon>Zarconia navalis</taxon>
    </lineage>
</organism>
<dbReference type="SUPFAM" id="SSF56219">
    <property type="entry name" value="DNase I-like"/>
    <property type="match status" value="1"/>
</dbReference>
<evidence type="ECO:0000313" key="2">
    <source>
        <dbReference type="EMBL" id="MBE9042417.1"/>
    </source>
</evidence>
<feature type="region of interest" description="Disordered" evidence="1">
    <location>
        <begin position="415"/>
        <end position="472"/>
    </location>
</feature>
<accession>A0A928VYA1</accession>
<dbReference type="NCBIfam" id="NF033681">
    <property type="entry name" value="ExeM_NucH_DNase"/>
    <property type="match status" value="1"/>
</dbReference>
<dbReference type="PROSITE" id="PS00330">
    <property type="entry name" value="HEMOLYSIN_CALCIUM"/>
    <property type="match status" value="1"/>
</dbReference>
<dbReference type="EMBL" id="JADEXN010000352">
    <property type="protein sequence ID" value="MBE9042417.1"/>
    <property type="molecule type" value="Genomic_DNA"/>
</dbReference>
<protein>
    <submittedName>
        <fullName evidence="2">ExeM/NucH family extracellular endonuclease</fullName>
    </submittedName>
</protein>
<dbReference type="RefSeq" id="WP_264322577.1">
    <property type="nucleotide sequence ID" value="NZ_JADEXN010000352.1"/>
</dbReference>
<dbReference type="GO" id="GO:0005509">
    <property type="term" value="F:calcium ion binding"/>
    <property type="evidence" value="ECO:0007669"/>
    <property type="project" value="InterPro"/>
</dbReference>
<dbReference type="InterPro" id="IPR047971">
    <property type="entry name" value="ExeM-like"/>
</dbReference>
<feature type="compositionally biased region" description="Polar residues" evidence="1">
    <location>
        <begin position="460"/>
        <end position="472"/>
    </location>
</feature>
<dbReference type="PANTHER" id="PTHR11371:SF31">
    <property type="entry name" value="EXTRACELLULAR NUCLEASE"/>
    <property type="match status" value="1"/>
</dbReference>
<dbReference type="Pfam" id="PF00353">
    <property type="entry name" value="HemolysinCabind"/>
    <property type="match status" value="4"/>
</dbReference>
<dbReference type="AlphaFoldDB" id="A0A928VYA1"/>